<sequence length="77" mass="8648">ILSHLILLQPNAPSIADENHLEHLPLDLGTTYKGLLIKKDESFHANESNRILLDAYLSLPTQSHSITMLYVTRVIVT</sequence>
<gene>
    <name evidence="1" type="ORF">V1477_010576</name>
</gene>
<dbReference type="EMBL" id="JAYRBN010000061">
    <property type="protein sequence ID" value="KAL2739187.1"/>
    <property type="molecule type" value="Genomic_DNA"/>
</dbReference>
<dbReference type="Proteomes" id="UP001607303">
    <property type="component" value="Unassembled WGS sequence"/>
</dbReference>
<name>A0ABD2C2C4_VESMC</name>
<keyword evidence="2" id="KW-1185">Reference proteome</keyword>
<feature type="non-terminal residue" evidence="1">
    <location>
        <position position="1"/>
    </location>
</feature>
<reference evidence="1 2" key="1">
    <citation type="journal article" date="2024" name="Ann. Entomol. Soc. Am.">
        <title>Genomic analyses of the southern and eastern yellowjacket wasps (Hymenoptera: Vespidae) reveal evolutionary signatures of social life.</title>
        <authorList>
            <person name="Catto M.A."/>
            <person name="Caine P.B."/>
            <person name="Orr S.E."/>
            <person name="Hunt B.G."/>
            <person name="Goodisman M.A.D."/>
        </authorList>
    </citation>
    <scope>NUCLEOTIDE SEQUENCE [LARGE SCALE GENOMIC DNA]</scope>
    <source>
        <strain evidence="1">232</strain>
        <tissue evidence="1">Head and thorax</tissue>
    </source>
</reference>
<protein>
    <submittedName>
        <fullName evidence="1">Uncharacterized protein</fullName>
    </submittedName>
</protein>
<accession>A0ABD2C2C4</accession>
<organism evidence="1 2">
    <name type="scientific">Vespula maculifrons</name>
    <name type="common">Eastern yellow jacket</name>
    <name type="synonym">Wasp</name>
    <dbReference type="NCBI Taxonomy" id="7453"/>
    <lineage>
        <taxon>Eukaryota</taxon>
        <taxon>Metazoa</taxon>
        <taxon>Ecdysozoa</taxon>
        <taxon>Arthropoda</taxon>
        <taxon>Hexapoda</taxon>
        <taxon>Insecta</taxon>
        <taxon>Pterygota</taxon>
        <taxon>Neoptera</taxon>
        <taxon>Endopterygota</taxon>
        <taxon>Hymenoptera</taxon>
        <taxon>Apocrita</taxon>
        <taxon>Aculeata</taxon>
        <taxon>Vespoidea</taxon>
        <taxon>Vespidae</taxon>
        <taxon>Vespinae</taxon>
        <taxon>Vespula</taxon>
    </lineage>
</organism>
<dbReference type="AlphaFoldDB" id="A0ABD2C2C4"/>
<proteinExistence type="predicted"/>
<comment type="caution">
    <text evidence="1">The sequence shown here is derived from an EMBL/GenBank/DDBJ whole genome shotgun (WGS) entry which is preliminary data.</text>
</comment>
<evidence type="ECO:0000313" key="1">
    <source>
        <dbReference type="EMBL" id="KAL2739187.1"/>
    </source>
</evidence>
<evidence type="ECO:0000313" key="2">
    <source>
        <dbReference type="Proteomes" id="UP001607303"/>
    </source>
</evidence>